<comment type="cofactor">
    <cofactor evidence="2">
        <name>Mg(2+)</name>
        <dbReference type="ChEBI" id="CHEBI:18420"/>
    </cofactor>
</comment>
<evidence type="ECO:0000256" key="2">
    <source>
        <dbReference type="ARBA" id="ARBA00001946"/>
    </source>
</evidence>
<evidence type="ECO:0000256" key="12">
    <source>
        <dbReference type="ARBA" id="ARBA00022842"/>
    </source>
</evidence>
<gene>
    <name evidence="21" type="ORF">GUITHDRAFT_145271</name>
</gene>
<evidence type="ECO:0000313" key="23">
    <source>
        <dbReference type="Proteomes" id="UP000011087"/>
    </source>
</evidence>
<keyword evidence="7" id="KW-0540">Nuclease</keyword>
<reference evidence="22" key="3">
    <citation type="submission" date="2016-03" db="UniProtKB">
        <authorList>
            <consortium name="EnsemblProtists"/>
        </authorList>
    </citation>
    <scope>IDENTIFICATION</scope>
</reference>
<dbReference type="Proteomes" id="UP000011087">
    <property type="component" value="Unassembled WGS sequence"/>
</dbReference>
<keyword evidence="23" id="KW-1185">Reference proteome</keyword>
<dbReference type="OMA" id="ASHGCEQ"/>
<dbReference type="GO" id="GO:0001682">
    <property type="term" value="P:tRNA 5'-leader removal"/>
    <property type="evidence" value="ECO:0007669"/>
    <property type="project" value="TreeGrafter"/>
</dbReference>
<dbReference type="Gene3D" id="1.25.40.10">
    <property type="entry name" value="Tetratricopeptide repeat domain"/>
    <property type="match status" value="1"/>
</dbReference>
<keyword evidence="13" id="KW-0809">Transit peptide</keyword>
<keyword evidence="8" id="KW-0479">Metal-binding</keyword>
<dbReference type="HOGENOM" id="CLU_475262_0_0_1"/>
<keyword evidence="14" id="KW-0496">Mitochondrion</keyword>
<comment type="similarity">
    <text evidence="4">Belongs to the PPR family. P subfamily.</text>
</comment>
<evidence type="ECO:0000256" key="8">
    <source>
        <dbReference type="ARBA" id="ARBA00022723"/>
    </source>
</evidence>
<evidence type="ECO:0000256" key="16">
    <source>
        <dbReference type="ARBA" id="ARBA00044559"/>
    </source>
</evidence>
<feature type="region of interest" description="Disordered" evidence="18">
    <location>
        <begin position="518"/>
        <end position="540"/>
    </location>
</feature>
<dbReference type="PROSITE" id="PS51375">
    <property type="entry name" value="PPR"/>
    <property type="match status" value="1"/>
</dbReference>
<dbReference type="STRING" id="905079.L1IMI8"/>
<feature type="compositionally biased region" description="Basic and acidic residues" evidence="18">
    <location>
        <begin position="523"/>
        <end position="534"/>
    </location>
</feature>
<evidence type="ECO:0000256" key="5">
    <source>
        <dbReference type="ARBA" id="ARBA00012179"/>
    </source>
</evidence>
<evidence type="ECO:0000259" key="20">
    <source>
        <dbReference type="Pfam" id="PF17177"/>
    </source>
</evidence>
<evidence type="ECO:0000256" key="15">
    <source>
        <dbReference type="ARBA" id="ARBA00044536"/>
    </source>
</evidence>
<evidence type="ECO:0000256" key="14">
    <source>
        <dbReference type="ARBA" id="ARBA00023128"/>
    </source>
</evidence>
<dbReference type="PaxDb" id="55529-EKX37025"/>
<feature type="domain" description="PROP1-like PPR" evidence="20">
    <location>
        <begin position="13"/>
        <end position="200"/>
    </location>
</feature>
<evidence type="ECO:0000259" key="19">
    <source>
        <dbReference type="Pfam" id="PF16953"/>
    </source>
</evidence>
<evidence type="ECO:0000256" key="1">
    <source>
        <dbReference type="ARBA" id="ARBA00000928"/>
    </source>
</evidence>
<name>L1IMI8_GUITC</name>
<feature type="repeat" description="PPR" evidence="17">
    <location>
        <begin position="9"/>
        <end position="43"/>
    </location>
</feature>
<evidence type="ECO:0000256" key="17">
    <source>
        <dbReference type="PROSITE-ProRule" id="PRU00708"/>
    </source>
</evidence>
<dbReference type="eggNOG" id="KOG1347">
    <property type="taxonomic scope" value="Eukaryota"/>
</dbReference>
<dbReference type="PANTHER" id="PTHR13547">
    <property type="match status" value="1"/>
</dbReference>
<keyword evidence="11" id="KW-0862">Zinc</keyword>
<feature type="domain" description="PRORP" evidence="19">
    <location>
        <begin position="209"/>
        <end position="470"/>
    </location>
</feature>
<evidence type="ECO:0000256" key="4">
    <source>
        <dbReference type="ARBA" id="ARBA00007626"/>
    </source>
</evidence>
<dbReference type="InterPro" id="IPR031595">
    <property type="entry name" value="PRORP_C"/>
</dbReference>
<keyword evidence="12" id="KW-0460">Magnesium</keyword>
<evidence type="ECO:0000256" key="9">
    <source>
        <dbReference type="ARBA" id="ARBA00022737"/>
    </source>
</evidence>
<dbReference type="OrthoDB" id="46913at2759"/>
<dbReference type="CDD" id="cd18718">
    <property type="entry name" value="PIN_PRORP"/>
    <property type="match status" value="1"/>
</dbReference>
<dbReference type="InterPro" id="IPR011990">
    <property type="entry name" value="TPR-like_helical_dom_sf"/>
</dbReference>
<dbReference type="GO" id="GO:0005739">
    <property type="term" value="C:mitochondrion"/>
    <property type="evidence" value="ECO:0007669"/>
    <property type="project" value="UniProtKB-SubCell"/>
</dbReference>
<evidence type="ECO:0000256" key="6">
    <source>
        <dbReference type="ARBA" id="ARBA00022694"/>
    </source>
</evidence>
<dbReference type="Gene3D" id="3.40.50.11980">
    <property type="match status" value="1"/>
</dbReference>
<dbReference type="InterPro" id="IPR002885">
    <property type="entry name" value="PPR_rpt"/>
</dbReference>
<evidence type="ECO:0000313" key="22">
    <source>
        <dbReference type="EnsemblProtists" id="EKX37025"/>
    </source>
</evidence>
<dbReference type="EMBL" id="JH993064">
    <property type="protein sequence ID" value="EKX37025.1"/>
    <property type="molecule type" value="Genomic_DNA"/>
</dbReference>
<dbReference type="Pfam" id="PF16953">
    <property type="entry name" value="PRORP"/>
    <property type="match status" value="1"/>
</dbReference>
<accession>L1IMI8</accession>
<evidence type="ECO:0000256" key="10">
    <source>
        <dbReference type="ARBA" id="ARBA00022801"/>
    </source>
</evidence>
<dbReference type="InterPro" id="IPR033443">
    <property type="entry name" value="PROP1-like_PPR_dom"/>
</dbReference>
<organism evidence="21">
    <name type="scientific">Guillardia theta (strain CCMP2712)</name>
    <name type="common">Cryptophyte</name>
    <dbReference type="NCBI Taxonomy" id="905079"/>
    <lineage>
        <taxon>Eukaryota</taxon>
        <taxon>Cryptophyceae</taxon>
        <taxon>Pyrenomonadales</taxon>
        <taxon>Geminigeraceae</taxon>
        <taxon>Guillardia</taxon>
    </lineage>
</organism>
<comment type="catalytic activity">
    <reaction evidence="1">
        <text>Endonucleolytic cleavage of RNA, removing 5'-extranucleotides from tRNA precursor.</text>
        <dbReference type="EC" id="3.1.26.5"/>
    </reaction>
</comment>
<dbReference type="KEGG" id="gtt:GUITHDRAFT_145271"/>
<dbReference type="EnsemblProtists" id="EKX37025">
    <property type="protein sequence ID" value="EKX37025"/>
    <property type="gene ID" value="GUITHDRAFT_145271"/>
</dbReference>
<dbReference type="EC" id="3.1.26.5" evidence="5"/>
<evidence type="ECO:0000256" key="3">
    <source>
        <dbReference type="ARBA" id="ARBA00004173"/>
    </source>
</evidence>
<dbReference type="AlphaFoldDB" id="L1IMI8"/>
<protein>
    <recommendedName>
        <fullName evidence="15">Mitochondrial ribonuclease P catalytic subunit</fullName>
        <ecNumber evidence="5">3.1.26.5</ecNumber>
    </recommendedName>
    <alternativeName>
        <fullName evidence="16">Mitochondrial ribonuclease P protein 3</fullName>
    </alternativeName>
</protein>
<reference evidence="23" key="2">
    <citation type="submission" date="2012-11" db="EMBL/GenBank/DDBJ databases">
        <authorList>
            <person name="Kuo A."/>
            <person name="Curtis B.A."/>
            <person name="Tanifuji G."/>
            <person name="Burki F."/>
            <person name="Gruber A."/>
            <person name="Irimia M."/>
            <person name="Maruyama S."/>
            <person name="Arias M.C."/>
            <person name="Ball S.G."/>
            <person name="Gile G.H."/>
            <person name="Hirakawa Y."/>
            <person name="Hopkins J.F."/>
            <person name="Rensing S.A."/>
            <person name="Schmutz J."/>
            <person name="Symeonidi A."/>
            <person name="Elias M."/>
            <person name="Eveleigh R.J."/>
            <person name="Herman E.K."/>
            <person name="Klute M.J."/>
            <person name="Nakayama T."/>
            <person name="Obornik M."/>
            <person name="Reyes-Prieto A."/>
            <person name="Armbrust E.V."/>
            <person name="Aves S.J."/>
            <person name="Beiko R.G."/>
            <person name="Coutinho P."/>
            <person name="Dacks J.B."/>
            <person name="Durnford D.G."/>
            <person name="Fast N.M."/>
            <person name="Green B.R."/>
            <person name="Grisdale C."/>
            <person name="Hempe F."/>
            <person name="Henrissat B."/>
            <person name="Hoppner M.P."/>
            <person name="Ishida K.-I."/>
            <person name="Kim E."/>
            <person name="Koreny L."/>
            <person name="Kroth P.G."/>
            <person name="Liu Y."/>
            <person name="Malik S.-B."/>
            <person name="Maier U.G."/>
            <person name="McRose D."/>
            <person name="Mock T."/>
            <person name="Neilson J.A."/>
            <person name="Onodera N.T."/>
            <person name="Poole A.M."/>
            <person name="Pritham E.J."/>
            <person name="Richards T.A."/>
            <person name="Rocap G."/>
            <person name="Roy S.W."/>
            <person name="Sarai C."/>
            <person name="Schaack S."/>
            <person name="Shirato S."/>
            <person name="Slamovits C.H."/>
            <person name="Spencer D.F."/>
            <person name="Suzuki S."/>
            <person name="Worden A.Z."/>
            <person name="Zauner S."/>
            <person name="Barry K."/>
            <person name="Bell C."/>
            <person name="Bharti A.K."/>
            <person name="Crow J.A."/>
            <person name="Grimwood J."/>
            <person name="Kramer R."/>
            <person name="Lindquist E."/>
            <person name="Lucas S."/>
            <person name="Salamov A."/>
            <person name="McFadden G.I."/>
            <person name="Lane C.E."/>
            <person name="Keeling P.J."/>
            <person name="Gray M.W."/>
            <person name="Grigoriev I.V."/>
            <person name="Archibald J.M."/>
        </authorList>
    </citation>
    <scope>NUCLEOTIDE SEQUENCE</scope>
    <source>
        <strain evidence="23">CCMP2712</strain>
    </source>
</reference>
<comment type="subcellular location">
    <subcellularLocation>
        <location evidence="3">Mitochondrion</location>
    </subcellularLocation>
</comment>
<reference evidence="21 23" key="1">
    <citation type="journal article" date="2012" name="Nature">
        <title>Algal genomes reveal evolutionary mosaicism and the fate of nucleomorphs.</title>
        <authorList>
            <consortium name="DOE Joint Genome Institute"/>
            <person name="Curtis B.A."/>
            <person name="Tanifuji G."/>
            <person name="Burki F."/>
            <person name="Gruber A."/>
            <person name="Irimia M."/>
            <person name="Maruyama S."/>
            <person name="Arias M.C."/>
            <person name="Ball S.G."/>
            <person name="Gile G.H."/>
            <person name="Hirakawa Y."/>
            <person name="Hopkins J.F."/>
            <person name="Kuo A."/>
            <person name="Rensing S.A."/>
            <person name="Schmutz J."/>
            <person name="Symeonidi A."/>
            <person name="Elias M."/>
            <person name="Eveleigh R.J."/>
            <person name="Herman E.K."/>
            <person name="Klute M.J."/>
            <person name="Nakayama T."/>
            <person name="Obornik M."/>
            <person name="Reyes-Prieto A."/>
            <person name="Armbrust E.V."/>
            <person name="Aves S.J."/>
            <person name="Beiko R.G."/>
            <person name="Coutinho P."/>
            <person name="Dacks J.B."/>
            <person name="Durnford D.G."/>
            <person name="Fast N.M."/>
            <person name="Green B.R."/>
            <person name="Grisdale C.J."/>
            <person name="Hempel F."/>
            <person name="Henrissat B."/>
            <person name="Hoppner M.P."/>
            <person name="Ishida K."/>
            <person name="Kim E."/>
            <person name="Koreny L."/>
            <person name="Kroth P.G."/>
            <person name="Liu Y."/>
            <person name="Malik S.B."/>
            <person name="Maier U.G."/>
            <person name="McRose D."/>
            <person name="Mock T."/>
            <person name="Neilson J.A."/>
            <person name="Onodera N.T."/>
            <person name="Poole A.M."/>
            <person name="Pritham E.J."/>
            <person name="Richards T.A."/>
            <person name="Rocap G."/>
            <person name="Roy S.W."/>
            <person name="Sarai C."/>
            <person name="Schaack S."/>
            <person name="Shirato S."/>
            <person name="Slamovits C.H."/>
            <person name="Spencer D.F."/>
            <person name="Suzuki S."/>
            <person name="Worden A.Z."/>
            <person name="Zauner S."/>
            <person name="Barry K."/>
            <person name="Bell C."/>
            <person name="Bharti A.K."/>
            <person name="Crow J.A."/>
            <person name="Grimwood J."/>
            <person name="Kramer R."/>
            <person name="Lindquist E."/>
            <person name="Lucas S."/>
            <person name="Salamov A."/>
            <person name="McFadden G.I."/>
            <person name="Lane C.E."/>
            <person name="Keeling P.J."/>
            <person name="Gray M.W."/>
            <person name="Grigoriev I.V."/>
            <person name="Archibald J.M."/>
        </authorList>
    </citation>
    <scope>NUCLEOTIDE SEQUENCE</scope>
    <source>
        <strain evidence="21 23">CCMP2712</strain>
    </source>
</reference>
<dbReference type="GeneID" id="17293791"/>
<proteinExistence type="inferred from homology"/>
<evidence type="ECO:0000256" key="7">
    <source>
        <dbReference type="ARBA" id="ARBA00022722"/>
    </source>
</evidence>
<keyword evidence="10" id="KW-0378">Hydrolase</keyword>
<evidence type="ECO:0000256" key="18">
    <source>
        <dbReference type="SAM" id="MobiDB-lite"/>
    </source>
</evidence>
<dbReference type="InterPro" id="IPR033495">
    <property type="entry name" value="MRPP3_PIN_dom"/>
</dbReference>
<dbReference type="PANTHER" id="PTHR13547:SF1">
    <property type="entry name" value="MITOCHONDRIAL RIBONUCLEASE P CATALYTIC SUBUNIT"/>
    <property type="match status" value="1"/>
</dbReference>
<evidence type="ECO:0000256" key="13">
    <source>
        <dbReference type="ARBA" id="ARBA00022946"/>
    </source>
</evidence>
<keyword evidence="9" id="KW-0677">Repeat</keyword>
<dbReference type="Pfam" id="PF17177">
    <property type="entry name" value="PPR_long"/>
    <property type="match status" value="1"/>
</dbReference>
<dbReference type="GO" id="GO:0004526">
    <property type="term" value="F:ribonuclease P activity"/>
    <property type="evidence" value="ECO:0007669"/>
    <property type="project" value="UniProtKB-EC"/>
</dbReference>
<dbReference type="GO" id="GO:0046872">
    <property type="term" value="F:metal ion binding"/>
    <property type="evidence" value="ECO:0007669"/>
    <property type="project" value="UniProtKB-KW"/>
</dbReference>
<evidence type="ECO:0000313" key="21">
    <source>
        <dbReference type="EMBL" id="EKX37025.1"/>
    </source>
</evidence>
<keyword evidence="6" id="KW-0819">tRNA processing</keyword>
<dbReference type="RefSeq" id="XP_005824005.1">
    <property type="nucleotide sequence ID" value="XM_005823948.1"/>
</dbReference>
<evidence type="ECO:0000256" key="11">
    <source>
        <dbReference type="ARBA" id="ARBA00022833"/>
    </source>
</evidence>
<sequence>MATKKGSQALRMYVSKIRQAVREGKVEDGLALLREMLSLGHQPPSFVFSHVLYLLETQGPSRFGDVQELMKVMKEQNVQPEEAFFTTLIRFHLAMGNPSSAREVLGEMMKAENTLPKRRTFLPVLEAVCEGGNEEEAFKMLTLMRELGIVMGESEFIYLVKLCSFDYARHRMPEVLEEMRQVLYGIQQPLAEELRNWFEKTHNVSTGRITEFGMCSVCQARLGIVDVKEEQVARMCEDLEKMIQLDLDGKSNSHELALQDNVFRTGTPQGLRGGTHFKTFKAWLEKNGPWDVIVDGANVGYYGQSGNQRRDLQLNYHQIDRVIRSLQRRGHSVRVLLILHAQHIKKARHNPDALKMVERWLSEGIIYVTPSGMNDDWFWIYAGLWSTRKLKSTLILSNDGMQDHHYALVETSRKFGGEVNSKRMMADTISYHKEFLKWKERHWVTYEWSRSVGRIVFNFPLPYSTCIQGSLAQPSPSSSSSSSSSKLQARKIDQLITSALNTKLEDVTWHFPIATSTEEELEDVPRSSKHKEPSDQLPFSVTKSSTWQGMRHVQPNSTLLLSLRRSWMLCSRLV</sequence>